<dbReference type="EMBL" id="LATX01000667">
    <property type="protein sequence ID" value="KTB45571.1"/>
    <property type="molecule type" value="Genomic_DNA"/>
</dbReference>
<name>A0A0W0GAI8_MONRR</name>
<evidence type="ECO:0000313" key="2">
    <source>
        <dbReference type="Proteomes" id="UP000054988"/>
    </source>
</evidence>
<protein>
    <submittedName>
        <fullName evidence="1">Uncharacterized protein</fullName>
    </submittedName>
</protein>
<sequence length="15" mass="1695">MESTSHGYGQWIVEA</sequence>
<reference evidence="1 2" key="1">
    <citation type="submission" date="2015-12" db="EMBL/GenBank/DDBJ databases">
        <title>Draft genome sequence of Moniliophthora roreri, the causal agent of frosty pod rot of cacao.</title>
        <authorList>
            <person name="Aime M.C."/>
            <person name="Diaz-Valderrama J.R."/>
            <person name="Kijpornyongpan T."/>
            <person name="Phillips-Mora W."/>
        </authorList>
    </citation>
    <scope>NUCLEOTIDE SEQUENCE [LARGE SCALE GENOMIC DNA]</scope>
    <source>
        <strain evidence="1 2">MCA 2952</strain>
    </source>
</reference>
<comment type="caution">
    <text evidence="1">The sequence shown here is derived from an EMBL/GenBank/DDBJ whole genome shotgun (WGS) entry which is preliminary data.</text>
</comment>
<accession>A0A0W0GAI8</accession>
<dbReference type="Proteomes" id="UP000054988">
    <property type="component" value="Unassembled WGS sequence"/>
</dbReference>
<gene>
    <name evidence="1" type="ORF">WG66_1851</name>
</gene>
<proteinExistence type="predicted"/>
<evidence type="ECO:0000313" key="1">
    <source>
        <dbReference type="EMBL" id="KTB45571.1"/>
    </source>
</evidence>
<organism evidence="1 2">
    <name type="scientific">Moniliophthora roreri</name>
    <name type="common">Frosty pod rot fungus</name>
    <name type="synonym">Monilia roreri</name>
    <dbReference type="NCBI Taxonomy" id="221103"/>
    <lineage>
        <taxon>Eukaryota</taxon>
        <taxon>Fungi</taxon>
        <taxon>Dikarya</taxon>
        <taxon>Basidiomycota</taxon>
        <taxon>Agaricomycotina</taxon>
        <taxon>Agaricomycetes</taxon>
        <taxon>Agaricomycetidae</taxon>
        <taxon>Agaricales</taxon>
        <taxon>Marasmiineae</taxon>
        <taxon>Marasmiaceae</taxon>
        <taxon>Moniliophthora</taxon>
    </lineage>
</organism>